<comment type="caution">
    <text evidence="3">The sequence shown here is derived from an EMBL/GenBank/DDBJ whole genome shotgun (WGS) entry which is preliminary data.</text>
</comment>
<dbReference type="EMBL" id="ANIX01002785">
    <property type="protein sequence ID" value="ETP10227.1"/>
    <property type="molecule type" value="Genomic_DNA"/>
</dbReference>
<dbReference type="Proteomes" id="UP000018958">
    <property type="component" value="Unassembled WGS sequence"/>
</dbReference>
<keyword evidence="2" id="KW-1133">Transmembrane helix</keyword>
<sequence>MPLAPVEYHPFSYNGTTGNSRADAKRAIHPEFGRCSEDPLSIHRLFLSRHLYPAANFLWVITVVVWCSRTHKYRQMWILTQTTTIRLVYSLDLPVELDKPGKIGACMACAVVGPPRFGPAGTGGVLSRSPGHGQPSQSPSSVRQVIPANLCP</sequence>
<name>W2WIS3_PHYNI</name>
<proteinExistence type="predicted"/>
<feature type="transmembrane region" description="Helical" evidence="2">
    <location>
        <begin position="50"/>
        <end position="68"/>
    </location>
</feature>
<evidence type="ECO:0000313" key="4">
    <source>
        <dbReference type="Proteomes" id="UP000018958"/>
    </source>
</evidence>
<dbReference type="AlphaFoldDB" id="W2WIS3"/>
<evidence type="ECO:0000256" key="1">
    <source>
        <dbReference type="SAM" id="MobiDB-lite"/>
    </source>
</evidence>
<keyword evidence="2" id="KW-0472">Membrane</keyword>
<keyword evidence="2" id="KW-0812">Transmembrane</keyword>
<evidence type="ECO:0000313" key="3">
    <source>
        <dbReference type="EMBL" id="ETP10227.1"/>
    </source>
</evidence>
<feature type="region of interest" description="Disordered" evidence="1">
    <location>
        <begin position="122"/>
        <end position="152"/>
    </location>
</feature>
<reference evidence="3 4" key="1">
    <citation type="submission" date="2013-11" db="EMBL/GenBank/DDBJ databases">
        <title>The Genome Sequence of Phytophthora parasitica CJ01A1.</title>
        <authorList>
            <consortium name="The Broad Institute Genomics Platform"/>
            <person name="Russ C."/>
            <person name="Tyler B."/>
            <person name="Panabieres F."/>
            <person name="Shan W."/>
            <person name="Tripathy S."/>
            <person name="Grunwald N."/>
            <person name="Machado M."/>
            <person name="Johnson C.S."/>
            <person name="Walker B."/>
            <person name="Young S.K."/>
            <person name="Zeng Q."/>
            <person name="Gargeya S."/>
            <person name="Fitzgerald M."/>
            <person name="Haas B."/>
            <person name="Abouelleil A."/>
            <person name="Allen A.W."/>
            <person name="Alvarado L."/>
            <person name="Arachchi H.M."/>
            <person name="Berlin A.M."/>
            <person name="Chapman S.B."/>
            <person name="Gainer-Dewar J."/>
            <person name="Goldberg J."/>
            <person name="Griggs A."/>
            <person name="Gujja S."/>
            <person name="Hansen M."/>
            <person name="Howarth C."/>
            <person name="Imamovic A."/>
            <person name="Ireland A."/>
            <person name="Larimer J."/>
            <person name="McCowan C."/>
            <person name="Murphy C."/>
            <person name="Pearson M."/>
            <person name="Poon T.W."/>
            <person name="Priest M."/>
            <person name="Roberts A."/>
            <person name="Saif S."/>
            <person name="Shea T."/>
            <person name="Sisk P."/>
            <person name="Sykes S."/>
            <person name="Wortman J."/>
            <person name="Nusbaum C."/>
            <person name="Birren B."/>
        </authorList>
    </citation>
    <scope>NUCLEOTIDE SEQUENCE [LARGE SCALE GENOMIC DNA]</scope>
    <source>
        <strain evidence="3 4">CJ01A1</strain>
    </source>
</reference>
<feature type="compositionally biased region" description="Low complexity" evidence="1">
    <location>
        <begin position="127"/>
        <end position="141"/>
    </location>
</feature>
<gene>
    <name evidence="3" type="ORF">F441_14080</name>
</gene>
<protein>
    <submittedName>
        <fullName evidence="3">Uncharacterized protein</fullName>
    </submittedName>
</protein>
<accession>W2WIS3</accession>
<organism evidence="3 4">
    <name type="scientific">Phytophthora nicotianae CJ01A1</name>
    <dbReference type="NCBI Taxonomy" id="1317063"/>
    <lineage>
        <taxon>Eukaryota</taxon>
        <taxon>Sar</taxon>
        <taxon>Stramenopiles</taxon>
        <taxon>Oomycota</taxon>
        <taxon>Peronosporomycetes</taxon>
        <taxon>Peronosporales</taxon>
        <taxon>Peronosporaceae</taxon>
        <taxon>Phytophthora</taxon>
    </lineage>
</organism>
<evidence type="ECO:0000256" key="2">
    <source>
        <dbReference type="SAM" id="Phobius"/>
    </source>
</evidence>